<dbReference type="InterPro" id="IPR000515">
    <property type="entry name" value="MetI-like"/>
</dbReference>
<organism evidence="9 10">
    <name type="scientific">Rhizobium nepotum 39/7</name>
    <dbReference type="NCBI Taxonomy" id="1368418"/>
    <lineage>
        <taxon>Bacteria</taxon>
        <taxon>Pseudomonadati</taxon>
        <taxon>Pseudomonadota</taxon>
        <taxon>Alphaproteobacteria</taxon>
        <taxon>Hyphomicrobiales</taxon>
        <taxon>Rhizobiaceae</taxon>
        <taxon>Rhizobium/Agrobacterium group</taxon>
        <taxon>Rhizobium</taxon>
    </lineage>
</organism>
<feature type="transmembrane region" description="Helical" evidence="7">
    <location>
        <begin position="219"/>
        <end position="238"/>
    </location>
</feature>
<comment type="caution">
    <text evidence="9">The sequence shown here is derived from an EMBL/GenBank/DDBJ whole genome shotgun (WGS) entry which is preliminary data.</text>
</comment>
<dbReference type="Proteomes" id="UP000052068">
    <property type="component" value="Unassembled WGS sequence"/>
</dbReference>
<dbReference type="NCBIfam" id="TIGR01097">
    <property type="entry name" value="PhnE"/>
    <property type="match status" value="1"/>
</dbReference>
<feature type="transmembrane region" description="Helical" evidence="7">
    <location>
        <begin position="87"/>
        <end position="109"/>
    </location>
</feature>
<feature type="transmembrane region" description="Helical" evidence="7">
    <location>
        <begin position="194"/>
        <end position="213"/>
    </location>
</feature>
<dbReference type="Pfam" id="PF00528">
    <property type="entry name" value="BPD_transp_1"/>
    <property type="match status" value="1"/>
</dbReference>
<evidence type="ECO:0000256" key="2">
    <source>
        <dbReference type="ARBA" id="ARBA00022448"/>
    </source>
</evidence>
<accession>A0ABR5CSW5</accession>
<evidence type="ECO:0000256" key="4">
    <source>
        <dbReference type="ARBA" id="ARBA00022692"/>
    </source>
</evidence>
<protein>
    <submittedName>
        <fullName evidence="9">Phosphonate ABC transporter permease</fullName>
    </submittedName>
</protein>
<evidence type="ECO:0000256" key="5">
    <source>
        <dbReference type="ARBA" id="ARBA00022989"/>
    </source>
</evidence>
<comment type="similarity">
    <text evidence="7">Belongs to the binding-protein-dependent transport system permease family.</text>
</comment>
<evidence type="ECO:0000259" key="8">
    <source>
        <dbReference type="PROSITE" id="PS50928"/>
    </source>
</evidence>
<reference evidence="9 10" key="1">
    <citation type="submission" date="2015-03" db="EMBL/GenBank/DDBJ databases">
        <title>Draft Genome Sequences of Agrobacterium nepotum Strain 39/7T (= CFBP 7436T = LMG 26435T) and Agrobacterium sp. Strain KFB 330 (= CFBP 8308 = LMG 28674).</title>
        <authorList>
            <person name="Kuzmanovic N."/>
            <person name="Pulawska J."/>
            <person name="Obradovic A."/>
        </authorList>
    </citation>
    <scope>NUCLEOTIDE SEQUENCE [LARGE SCALE GENOMIC DNA]</scope>
    <source>
        <strain evidence="9 10">39/7</strain>
    </source>
</reference>
<dbReference type="SUPFAM" id="SSF161098">
    <property type="entry name" value="MetI-like"/>
    <property type="match status" value="1"/>
</dbReference>
<dbReference type="InterPro" id="IPR035906">
    <property type="entry name" value="MetI-like_sf"/>
</dbReference>
<evidence type="ECO:0000313" key="10">
    <source>
        <dbReference type="Proteomes" id="UP000052068"/>
    </source>
</evidence>
<comment type="subcellular location">
    <subcellularLocation>
        <location evidence="1 7">Cell membrane</location>
        <topology evidence="1 7">Multi-pass membrane protein</topology>
    </subcellularLocation>
</comment>
<gene>
    <name evidence="9" type="ORF">RS75_10825</name>
</gene>
<dbReference type="EMBL" id="JWJH01000008">
    <property type="protein sequence ID" value="KJF67938.1"/>
    <property type="molecule type" value="Genomic_DNA"/>
</dbReference>
<dbReference type="CDD" id="cd06261">
    <property type="entry name" value="TM_PBP2"/>
    <property type="match status" value="1"/>
</dbReference>
<keyword evidence="4 7" id="KW-0812">Transmembrane</keyword>
<keyword evidence="5 7" id="KW-1133">Transmembrane helix</keyword>
<proteinExistence type="inferred from homology"/>
<name>A0ABR5CSW5_9HYPH</name>
<keyword evidence="2 7" id="KW-0813">Transport</keyword>
<dbReference type="InterPro" id="IPR005769">
    <property type="entry name" value="PhnE/PtxC"/>
</dbReference>
<dbReference type="PANTHER" id="PTHR30043">
    <property type="entry name" value="PHOSPHONATES TRANSPORT SYSTEM PERMEASE PROTEIN"/>
    <property type="match status" value="1"/>
</dbReference>
<evidence type="ECO:0000256" key="1">
    <source>
        <dbReference type="ARBA" id="ARBA00004651"/>
    </source>
</evidence>
<evidence type="ECO:0000313" key="9">
    <source>
        <dbReference type="EMBL" id="KJF67938.1"/>
    </source>
</evidence>
<dbReference type="RefSeq" id="WP_045020188.1">
    <property type="nucleotide sequence ID" value="NZ_JWJH01000008.1"/>
</dbReference>
<feature type="domain" description="ABC transmembrane type-1" evidence="8">
    <location>
        <begin position="83"/>
        <end position="267"/>
    </location>
</feature>
<dbReference type="PANTHER" id="PTHR30043:SF1">
    <property type="entry name" value="ABC TRANSPORT SYSTEM PERMEASE PROTEIN P69"/>
    <property type="match status" value="1"/>
</dbReference>
<keyword evidence="10" id="KW-1185">Reference proteome</keyword>
<dbReference type="Gene3D" id="1.10.3720.10">
    <property type="entry name" value="MetI-like"/>
    <property type="match status" value="1"/>
</dbReference>
<keyword evidence="6 7" id="KW-0472">Membrane</keyword>
<feature type="transmembrane region" description="Helical" evidence="7">
    <location>
        <begin position="28"/>
        <end position="46"/>
    </location>
</feature>
<evidence type="ECO:0000256" key="3">
    <source>
        <dbReference type="ARBA" id="ARBA00022475"/>
    </source>
</evidence>
<feature type="transmembrane region" description="Helical" evidence="7">
    <location>
        <begin position="136"/>
        <end position="158"/>
    </location>
</feature>
<dbReference type="PROSITE" id="PS50928">
    <property type="entry name" value="ABC_TM1"/>
    <property type="match status" value="1"/>
</dbReference>
<evidence type="ECO:0000256" key="7">
    <source>
        <dbReference type="RuleBase" id="RU363032"/>
    </source>
</evidence>
<keyword evidence="3" id="KW-1003">Cell membrane</keyword>
<evidence type="ECO:0000256" key="6">
    <source>
        <dbReference type="ARBA" id="ARBA00023136"/>
    </source>
</evidence>
<sequence>MSLAFSSVSEHRFDAWLAHKRSRRTKNWLVVAASVAVLAWCFWDTIMFDTDWARMGGALGIGGTLERFLWVDWSLTPKLLVPALETLMMATLGTILGCVLSLPVAWFGAANVTPNRYILYPFGRFLMVLSRSIHEIIWALLFVGAVGLGALPGILAVAMRSIGFISKITAEAIENIDPKPVEAIRAVGGNQFQVMYYGIVPQILPVIIGTIIFEWDINIRRSAIMGLVGAGGLGLVFFRQMAMFNYGGVTLVVLAVLALIALGEVVSHFARKAVI</sequence>
<feature type="transmembrane region" description="Helical" evidence="7">
    <location>
        <begin position="250"/>
        <end position="270"/>
    </location>
</feature>